<dbReference type="Proteomes" id="UP000053660">
    <property type="component" value="Unassembled WGS sequence"/>
</dbReference>
<sequence>MAESHNHMKQLEMSKEFKEMQKAFLARTRKMTAFGREYNKIILNVNLTRIEKAHKLRELYDKYPKEFGSLLSVLGMMRTDNSLSVFDALLGKKD</sequence>
<proteinExistence type="predicted"/>
<dbReference type="EMBL" id="KN549938">
    <property type="protein sequence ID" value="KHJ95528.1"/>
    <property type="molecule type" value="Genomic_DNA"/>
</dbReference>
<reference evidence="1 2" key="1">
    <citation type="submission" date="2014-03" db="EMBL/GenBank/DDBJ databases">
        <title>Draft genome of the hookworm Oesophagostomum dentatum.</title>
        <authorList>
            <person name="Mitreva M."/>
        </authorList>
    </citation>
    <scope>NUCLEOTIDE SEQUENCE [LARGE SCALE GENOMIC DNA]</scope>
    <source>
        <strain evidence="1 2">OD-Hann</strain>
    </source>
</reference>
<organism evidence="1 2">
    <name type="scientific">Oesophagostomum dentatum</name>
    <name type="common">Nodular worm</name>
    <dbReference type="NCBI Taxonomy" id="61180"/>
    <lineage>
        <taxon>Eukaryota</taxon>
        <taxon>Metazoa</taxon>
        <taxon>Ecdysozoa</taxon>
        <taxon>Nematoda</taxon>
        <taxon>Chromadorea</taxon>
        <taxon>Rhabditida</taxon>
        <taxon>Rhabditina</taxon>
        <taxon>Rhabditomorpha</taxon>
        <taxon>Strongyloidea</taxon>
        <taxon>Strongylidae</taxon>
        <taxon>Oesophagostomum</taxon>
    </lineage>
</organism>
<evidence type="ECO:0000313" key="2">
    <source>
        <dbReference type="Proteomes" id="UP000053660"/>
    </source>
</evidence>
<gene>
    <name evidence="1" type="ORF">OESDEN_04534</name>
</gene>
<accession>A0A0B1TDA3</accession>
<evidence type="ECO:0008006" key="3">
    <source>
        <dbReference type="Google" id="ProtNLM"/>
    </source>
</evidence>
<keyword evidence="2" id="KW-1185">Reference proteome</keyword>
<evidence type="ECO:0000313" key="1">
    <source>
        <dbReference type="EMBL" id="KHJ95528.1"/>
    </source>
</evidence>
<protein>
    <recommendedName>
        <fullName evidence="3">SXP/RAL-2 family protein Ani s 5-like cation-binding domain-containing protein</fullName>
    </recommendedName>
</protein>
<name>A0A0B1TDA3_OESDE</name>
<dbReference type="AlphaFoldDB" id="A0A0B1TDA3"/>